<feature type="domain" description="Major facilitator superfamily (MFS) profile" evidence="8">
    <location>
        <begin position="1"/>
        <end position="174"/>
    </location>
</feature>
<accession>A0A1K0FZY9</accession>
<comment type="caution">
    <text evidence="9">The sequence shown here is derived from an EMBL/GenBank/DDBJ whole genome shotgun (WGS) entry which is preliminary data.</text>
</comment>
<dbReference type="GO" id="GO:0022857">
    <property type="term" value="F:transmembrane transporter activity"/>
    <property type="evidence" value="ECO:0007669"/>
    <property type="project" value="InterPro"/>
</dbReference>
<organism evidence="9 10">
    <name type="scientific">Couchioplanes caeruleus subsp. caeruleus</name>
    <dbReference type="NCBI Taxonomy" id="56427"/>
    <lineage>
        <taxon>Bacteria</taxon>
        <taxon>Bacillati</taxon>
        <taxon>Actinomycetota</taxon>
        <taxon>Actinomycetes</taxon>
        <taxon>Micromonosporales</taxon>
        <taxon>Micromonosporaceae</taxon>
        <taxon>Couchioplanes</taxon>
    </lineage>
</organism>
<proteinExistence type="predicted"/>
<feature type="transmembrane region" description="Helical" evidence="7">
    <location>
        <begin position="81"/>
        <end position="104"/>
    </location>
</feature>
<keyword evidence="2" id="KW-0813">Transport</keyword>
<evidence type="ECO:0000313" key="9">
    <source>
        <dbReference type="EMBL" id="OJF10626.1"/>
    </source>
</evidence>
<feature type="transmembrane region" description="Helical" evidence="7">
    <location>
        <begin position="53"/>
        <end position="69"/>
    </location>
</feature>
<evidence type="ECO:0000256" key="6">
    <source>
        <dbReference type="ARBA" id="ARBA00023136"/>
    </source>
</evidence>
<feature type="transmembrane region" description="Helical" evidence="7">
    <location>
        <begin position="151"/>
        <end position="168"/>
    </location>
</feature>
<evidence type="ECO:0000256" key="2">
    <source>
        <dbReference type="ARBA" id="ARBA00022448"/>
    </source>
</evidence>
<dbReference type="PROSITE" id="PS50850">
    <property type="entry name" value="MFS"/>
    <property type="match status" value="1"/>
</dbReference>
<evidence type="ECO:0000259" key="8">
    <source>
        <dbReference type="PROSITE" id="PS50850"/>
    </source>
</evidence>
<name>A0A1K0FZY9_9ACTN</name>
<dbReference type="PANTHER" id="PTHR42718">
    <property type="entry name" value="MAJOR FACILITATOR SUPERFAMILY MULTIDRUG TRANSPORTER MFSC"/>
    <property type="match status" value="1"/>
</dbReference>
<dbReference type="SUPFAM" id="SSF103473">
    <property type="entry name" value="MFS general substrate transporter"/>
    <property type="match status" value="1"/>
</dbReference>
<evidence type="ECO:0000256" key="1">
    <source>
        <dbReference type="ARBA" id="ARBA00004651"/>
    </source>
</evidence>
<evidence type="ECO:0000256" key="7">
    <source>
        <dbReference type="SAM" id="Phobius"/>
    </source>
</evidence>
<evidence type="ECO:0000256" key="5">
    <source>
        <dbReference type="ARBA" id="ARBA00022989"/>
    </source>
</evidence>
<keyword evidence="3" id="KW-1003">Cell membrane</keyword>
<dbReference type="InterPro" id="IPR036259">
    <property type="entry name" value="MFS_trans_sf"/>
</dbReference>
<feature type="transmembrane region" description="Helical" evidence="7">
    <location>
        <begin position="125"/>
        <end position="145"/>
    </location>
</feature>
<keyword evidence="5 7" id="KW-1133">Transmembrane helix</keyword>
<evidence type="ECO:0000256" key="4">
    <source>
        <dbReference type="ARBA" id="ARBA00022692"/>
    </source>
</evidence>
<comment type="subcellular location">
    <subcellularLocation>
        <location evidence="1">Cell membrane</location>
        <topology evidence="1">Multi-pass membrane protein</topology>
    </subcellularLocation>
</comment>
<dbReference type="GO" id="GO:0005886">
    <property type="term" value="C:plasma membrane"/>
    <property type="evidence" value="ECO:0007669"/>
    <property type="project" value="UniProtKB-SubCell"/>
</dbReference>
<dbReference type="Gene3D" id="1.20.1250.20">
    <property type="entry name" value="MFS general substrate transporter like domains"/>
    <property type="match status" value="1"/>
</dbReference>
<dbReference type="AlphaFoldDB" id="A0A1K0FZY9"/>
<dbReference type="InterPro" id="IPR020846">
    <property type="entry name" value="MFS_dom"/>
</dbReference>
<dbReference type="EMBL" id="MEIA01000469">
    <property type="protein sequence ID" value="OJF10626.1"/>
    <property type="molecule type" value="Genomic_DNA"/>
</dbReference>
<keyword evidence="6 7" id="KW-0472">Membrane</keyword>
<feature type="transmembrane region" description="Helical" evidence="7">
    <location>
        <begin position="27"/>
        <end position="46"/>
    </location>
</feature>
<evidence type="ECO:0000256" key="3">
    <source>
        <dbReference type="ARBA" id="ARBA00022475"/>
    </source>
</evidence>
<protein>
    <recommendedName>
        <fullName evidence="8">Major facilitator superfamily (MFS) profile domain-containing protein</fullName>
    </recommendedName>
</protein>
<keyword evidence="4 7" id="KW-0812">Transmembrane</keyword>
<sequence>MFGMFFFLTQFLQQTHGYGALRTGFAFLPITILILASSALAVRLLPRVGVPRLAIAGGVVTTAGMVWLGQISRDSGYAEGILGPVLLFGAGAGLVFAPLTTSILSRVEPAESGAAAGLLNAMQQVGGALGLAVLVTVATSATAPIDGMSRAFGAASALTATAVVLALVNRRPTPAA</sequence>
<keyword evidence="10" id="KW-1185">Reference proteome</keyword>
<dbReference type="Pfam" id="PF07690">
    <property type="entry name" value="MFS_1"/>
    <property type="match status" value="1"/>
</dbReference>
<gene>
    <name evidence="9" type="ORF">BG844_30975</name>
</gene>
<evidence type="ECO:0000313" key="10">
    <source>
        <dbReference type="Proteomes" id="UP000182486"/>
    </source>
</evidence>
<dbReference type="Proteomes" id="UP000182486">
    <property type="component" value="Unassembled WGS sequence"/>
</dbReference>
<dbReference type="PANTHER" id="PTHR42718:SF46">
    <property type="entry name" value="BLR6921 PROTEIN"/>
    <property type="match status" value="1"/>
</dbReference>
<dbReference type="InterPro" id="IPR011701">
    <property type="entry name" value="MFS"/>
</dbReference>
<reference evidence="9 10" key="1">
    <citation type="submission" date="2016-09" db="EMBL/GenBank/DDBJ databases">
        <title>Couchioplanes caeruleus draft genome sequence.</title>
        <authorList>
            <person name="Sheehan J."/>
            <person name="Caffrey P."/>
        </authorList>
    </citation>
    <scope>NUCLEOTIDE SEQUENCE [LARGE SCALE GENOMIC DNA]</scope>
    <source>
        <strain evidence="9 10">DSM 43634</strain>
    </source>
</reference>